<evidence type="ECO:0000313" key="5">
    <source>
        <dbReference type="Proteomes" id="UP000229030"/>
    </source>
</evidence>
<sequence length="340" mass="38401">MNNWLTSLKSSSFWSNVFDKECFDFFLKEIADLKEMLDLGLIETAKDKESFSAKISSLERNLQENKKKIFLNGKYDKCAAILTIKSGAGGRDAQDWVAMLLRMYQKYCEQKEWLCKTLSQNFAEGGGPEGRIGVKEVSLAIEGDFVYGFLKREAGAHRLVRISPFSNKQLRQTSFAQVEVAPQVSDKEYDVILKPDDLKLETFRSAGHGGQNVNKRETAVRLTHLPTGLQATCQVERTQAMNRKIALAVLAAKLAAKRETARSQELTTERDKTRSLINGGKKQTADFGRQIRSYVLHPYKLVKDHRTGLETSDVEGVLNGKIDQFIQAEIKIYDSIPKCY</sequence>
<dbReference type="SUPFAM" id="SSF75620">
    <property type="entry name" value="Release factor"/>
    <property type="match status" value="1"/>
</dbReference>
<dbReference type="PROSITE" id="PS00745">
    <property type="entry name" value="RF_PROK_I"/>
    <property type="match status" value="1"/>
</dbReference>
<protein>
    <submittedName>
        <fullName evidence="4">Peptide chain release factor 2</fullName>
    </submittedName>
</protein>
<dbReference type="InterPro" id="IPR045853">
    <property type="entry name" value="Pep_chain_release_fac_I_sf"/>
</dbReference>
<name>A0A2M7DD24_9BACT</name>
<comment type="caution">
    <text evidence="4">The sequence shown here is derived from an EMBL/GenBank/DDBJ whole genome shotgun (WGS) entry which is preliminary data.</text>
</comment>
<reference evidence="5" key="1">
    <citation type="submission" date="2017-09" db="EMBL/GenBank/DDBJ databases">
        <title>Depth-based differentiation of microbial function through sediment-hosted aquifers and enrichment of novel symbionts in the deep terrestrial subsurface.</title>
        <authorList>
            <person name="Probst A.J."/>
            <person name="Ladd B."/>
            <person name="Jarett J.K."/>
            <person name="Geller-Mcgrath D.E."/>
            <person name="Sieber C.M.K."/>
            <person name="Emerson J.B."/>
            <person name="Anantharaman K."/>
            <person name="Thomas B.C."/>
            <person name="Malmstrom R."/>
            <person name="Stieglmeier M."/>
            <person name="Klingl A."/>
            <person name="Woyke T."/>
            <person name="Ryan C.M."/>
            <person name="Banfield J.F."/>
        </authorList>
    </citation>
    <scope>NUCLEOTIDE SEQUENCE [LARGE SCALE GENOMIC DNA]</scope>
</reference>
<dbReference type="Pfam" id="PF03462">
    <property type="entry name" value="PCRF"/>
    <property type="match status" value="1"/>
</dbReference>
<organism evidence="4 5">
    <name type="scientific">bacterium (Candidatus Gribaldobacteria) CG02_land_8_20_14_3_00_41_15</name>
    <dbReference type="NCBI Taxonomy" id="2014270"/>
    <lineage>
        <taxon>Bacteria</taxon>
        <taxon>Candidatus Gribaldobacteria</taxon>
    </lineage>
</organism>
<dbReference type="Pfam" id="PF00472">
    <property type="entry name" value="RF-1"/>
    <property type="match status" value="1"/>
</dbReference>
<accession>A0A2M7DD24</accession>
<dbReference type="InterPro" id="IPR000352">
    <property type="entry name" value="Pep_chain_release_fac_I"/>
</dbReference>
<comment type="similarity">
    <text evidence="1">Belongs to the prokaryotic/mitochondrial release factor family.</text>
</comment>
<feature type="domain" description="Prokaryotic-type class I peptide chain release factors" evidence="3">
    <location>
        <begin position="204"/>
        <end position="220"/>
    </location>
</feature>
<dbReference type="PANTHER" id="PTHR43116">
    <property type="entry name" value="PEPTIDE CHAIN RELEASE FACTOR 2"/>
    <property type="match status" value="1"/>
</dbReference>
<dbReference type="SMART" id="SM00937">
    <property type="entry name" value="PCRF"/>
    <property type="match status" value="1"/>
</dbReference>
<dbReference type="PANTHER" id="PTHR43116:SF3">
    <property type="entry name" value="CLASS I PEPTIDE CHAIN RELEASE FACTOR"/>
    <property type="match status" value="1"/>
</dbReference>
<dbReference type="GO" id="GO:0005737">
    <property type="term" value="C:cytoplasm"/>
    <property type="evidence" value="ECO:0007669"/>
    <property type="project" value="UniProtKB-ARBA"/>
</dbReference>
<dbReference type="Proteomes" id="UP000229030">
    <property type="component" value="Unassembled WGS sequence"/>
</dbReference>
<dbReference type="Gene3D" id="3.30.160.20">
    <property type="match status" value="1"/>
</dbReference>
<keyword evidence="2" id="KW-0488">Methylation</keyword>
<gene>
    <name evidence="4" type="ORF">COS21_03720</name>
</gene>
<proteinExistence type="inferred from homology"/>
<evidence type="ECO:0000313" key="4">
    <source>
        <dbReference type="EMBL" id="PIV46748.1"/>
    </source>
</evidence>
<evidence type="ECO:0000259" key="3">
    <source>
        <dbReference type="PROSITE" id="PS00745"/>
    </source>
</evidence>
<dbReference type="InterPro" id="IPR005139">
    <property type="entry name" value="PCRF"/>
</dbReference>
<evidence type="ECO:0000256" key="1">
    <source>
        <dbReference type="ARBA" id="ARBA00010835"/>
    </source>
</evidence>
<evidence type="ECO:0000256" key="2">
    <source>
        <dbReference type="ARBA" id="ARBA00022481"/>
    </source>
</evidence>
<dbReference type="Gene3D" id="3.30.70.1660">
    <property type="match status" value="1"/>
</dbReference>
<dbReference type="AlphaFoldDB" id="A0A2M7DD24"/>
<dbReference type="GO" id="GO:0003747">
    <property type="term" value="F:translation release factor activity"/>
    <property type="evidence" value="ECO:0007669"/>
    <property type="project" value="InterPro"/>
</dbReference>
<dbReference type="EMBL" id="PETV01000098">
    <property type="protein sequence ID" value="PIV46748.1"/>
    <property type="molecule type" value="Genomic_DNA"/>
</dbReference>